<evidence type="ECO:0000256" key="4">
    <source>
        <dbReference type="RuleBase" id="RU361214"/>
    </source>
</evidence>
<evidence type="ECO:0000256" key="5">
    <source>
        <dbReference type="SAM" id="MobiDB-lite"/>
    </source>
</evidence>
<dbReference type="Pfam" id="PF10033">
    <property type="entry name" value="ATG13"/>
    <property type="match status" value="1"/>
</dbReference>
<sequence length="775" mass="84351">MHQHPRPAVRLASSANPASANISFGAISQREGLPSRTPSSQDLTAEMDRPGSRAAQEMRALSDDEKSRINQIIQHFFSKSTLTILSSRVTLASIPLRNGEPRIDRWFNTQLEDTDALNQDLREWKFAECFRERPAPLIIEVYLDTTQLAQNQSLVAMDEEGRPWDVTEALQELAASNPSAQTPTKLVYERWTIKLDDTTSPSPFANDTAPGIYKRGVVAIRSLFTYTRYLPAWRFGRRIGRNAGNGPMLKPRYRILNPSLPSRTSYDTLTCPLFPSDQPASETFHFEPFDCSAGLLKTSVTYRRNCDFLVEPTERLLSTKAMRSASRQSRRPEPEQAQNCNLPARSLTEPSSYKQSQRPVTGRPDPPEASLPARPSRLSADLSAARNAPVLRRTSVSFQPFKAGSLSSSPGTVNLVASPSSSVGRGTSLSSSHARSRSSLTTVPQQVLRTPQLAGEAIAASSGSSSPKPAPLQRYSSSFSNRRSRFPSSGSIRGDDDNLSSGRGSVSSVPRDSGSLPTADASLASAHADDDNIQDFIKLLDRNKGLASFAKTDQTEASQRTAAQYSKFARMRDSTAQLTDSMSSSLMIHRSSSSSSRQLHNVPGMIAGSSFSTSSSPGKPISPHTPHMPAIPSRLSNNSIIADYSREASRSRPIASRARNSSDGTRVRSPMPSHGTPASTAIDIPTSPRTFPAGRRSSSVAQQPRIRPEVDEQDGLSYELRSASLPNEQAELSLSELLTQTDSGASVVARRRREMGTSTAAADDDDEPLLFALAE</sequence>
<name>A0ABR3PBT7_9PEZI</name>
<keyword evidence="3 4" id="KW-0072">Autophagy</keyword>
<feature type="region of interest" description="Disordered" evidence="5">
    <location>
        <begin position="27"/>
        <end position="52"/>
    </location>
</feature>
<dbReference type="Proteomes" id="UP001562354">
    <property type="component" value="Unassembled WGS sequence"/>
</dbReference>
<evidence type="ECO:0000256" key="2">
    <source>
        <dbReference type="ARBA" id="ARBA00013801"/>
    </source>
</evidence>
<feature type="compositionally biased region" description="Low complexity" evidence="5">
    <location>
        <begin position="454"/>
        <end position="467"/>
    </location>
</feature>
<feature type="region of interest" description="Disordered" evidence="5">
    <location>
        <begin position="319"/>
        <end position="385"/>
    </location>
</feature>
<feature type="compositionally biased region" description="Low complexity" evidence="5">
    <location>
        <begin position="500"/>
        <end position="519"/>
    </location>
</feature>
<dbReference type="Gene3D" id="3.30.900.10">
    <property type="entry name" value="HORMA domain"/>
    <property type="match status" value="1"/>
</dbReference>
<dbReference type="InterPro" id="IPR018731">
    <property type="entry name" value="Atg13_N"/>
</dbReference>
<keyword evidence="8" id="KW-1185">Reference proteome</keyword>
<organism evidence="7 8">
    <name type="scientific">Neodothiora populina</name>
    <dbReference type="NCBI Taxonomy" id="2781224"/>
    <lineage>
        <taxon>Eukaryota</taxon>
        <taxon>Fungi</taxon>
        <taxon>Dikarya</taxon>
        <taxon>Ascomycota</taxon>
        <taxon>Pezizomycotina</taxon>
        <taxon>Dothideomycetes</taxon>
        <taxon>Dothideomycetidae</taxon>
        <taxon>Dothideales</taxon>
        <taxon>Dothioraceae</taxon>
        <taxon>Neodothiora</taxon>
    </lineage>
</organism>
<dbReference type="InterPro" id="IPR040182">
    <property type="entry name" value="ATG13"/>
</dbReference>
<feature type="region of interest" description="Disordered" evidence="5">
    <location>
        <begin position="741"/>
        <end position="768"/>
    </location>
</feature>
<evidence type="ECO:0000256" key="1">
    <source>
        <dbReference type="ARBA" id="ARBA00005246"/>
    </source>
</evidence>
<feature type="compositionally biased region" description="Low complexity" evidence="5">
    <location>
        <begin position="591"/>
        <end position="600"/>
    </location>
</feature>
<proteinExistence type="inferred from homology"/>
<dbReference type="Gene3D" id="6.10.140.1900">
    <property type="match status" value="1"/>
</dbReference>
<feature type="compositionally biased region" description="Low complexity" evidence="5">
    <location>
        <begin position="418"/>
        <end position="440"/>
    </location>
</feature>
<feature type="region of interest" description="Disordered" evidence="5">
    <location>
        <begin position="401"/>
        <end position="519"/>
    </location>
</feature>
<reference evidence="7 8" key="1">
    <citation type="submission" date="2024-07" db="EMBL/GenBank/DDBJ databases">
        <title>Draft sequence of the Neodothiora populina.</title>
        <authorList>
            <person name="Drown D.D."/>
            <person name="Schuette U.S."/>
            <person name="Buechlein A.B."/>
            <person name="Rusch D.R."/>
            <person name="Winton L.W."/>
            <person name="Adams G.A."/>
        </authorList>
    </citation>
    <scope>NUCLEOTIDE SEQUENCE [LARGE SCALE GENOMIC DNA]</scope>
    <source>
        <strain evidence="7 8">CPC 39397</strain>
    </source>
</reference>
<evidence type="ECO:0000313" key="7">
    <source>
        <dbReference type="EMBL" id="KAL1303398.1"/>
    </source>
</evidence>
<gene>
    <name evidence="7" type="ORF">AAFC00_006790</name>
</gene>
<dbReference type="InterPro" id="IPR036570">
    <property type="entry name" value="HORMA_dom_sf"/>
</dbReference>
<evidence type="ECO:0000313" key="8">
    <source>
        <dbReference type="Proteomes" id="UP001562354"/>
    </source>
</evidence>
<protein>
    <recommendedName>
        <fullName evidence="2 4">Autophagy-related protein 13</fullName>
    </recommendedName>
</protein>
<comment type="similarity">
    <text evidence="1 4">Belongs to the ATG13 family. Fungi subfamily.</text>
</comment>
<feature type="compositionally biased region" description="Polar residues" evidence="5">
    <location>
        <begin position="405"/>
        <end position="417"/>
    </location>
</feature>
<dbReference type="PANTHER" id="PTHR13430">
    <property type="match status" value="1"/>
</dbReference>
<dbReference type="PANTHER" id="PTHR13430:SF4">
    <property type="entry name" value="AUTOPHAGY-RELATED PROTEIN 13"/>
    <property type="match status" value="1"/>
</dbReference>
<dbReference type="EMBL" id="JBFMKM010000010">
    <property type="protein sequence ID" value="KAL1303398.1"/>
    <property type="molecule type" value="Genomic_DNA"/>
</dbReference>
<feature type="compositionally biased region" description="Low complexity" evidence="5">
    <location>
        <begin position="651"/>
        <end position="662"/>
    </location>
</feature>
<feature type="compositionally biased region" description="Polar residues" evidence="5">
    <location>
        <begin position="348"/>
        <end position="359"/>
    </location>
</feature>
<evidence type="ECO:0000256" key="3">
    <source>
        <dbReference type="ARBA" id="ARBA00023006"/>
    </source>
</evidence>
<evidence type="ECO:0000259" key="6">
    <source>
        <dbReference type="Pfam" id="PF10033"/>
    </source>
</evidence>
<feature type="region of interest" description="Disordered" evidence="5">
    <location>
        <begin position="591"/>
        <end position="715"/>
    </location>
</feature>
<accession>A0ABR3PBT7</accession>
<dbReference type="RefSeq" id="XP_069199673.1">
    <property type="nucleotide sequence ID" value="XM_069346797.1"/>
</dbReference>
<comment type="caution">
    <text evidence="7">The sequence shown here is derived from an EMBL/GenBank/DDBJ whole genome shotgun (WGS) entry which is preliminary data.</text>
</comment>
<feature type="compositionally biased region" description="Low complexity" evidence="5">
    <location>
        <begin position="474"/>
        <end position="491"/>
    </location>
</feature>
<feature type="domain" description="Autophagy-related protein 13 N-terminal" evidence="6">
    <location>
        <begin position="73"/>
        <end position="308"/>
    </location>
</feature>
<dbReference type="GeneID" id="95980489"/>
<feature type="compositionally biased region" description="Low complexity" evidence="5">
    <location>
        <begin position="609"/>
        <end position="622"/>
    </location>
</feature>